<organism evidence="2 3">
    <name type="scientific">Dimargaris cristalligena</name>
    <dbReference type="NCBI Taxonomy" id="215637"/>
    <lineage>
        <taxon>Eukaryota</taxon>
        <taxon>Fungi</taxon>
        <taxon>Fungi incertae sedis</taxon>
        <taxon>Zoopagomycota</taxon>
        <taxon>Kickxellomycotina</taxon>
        <taxon>Dimargaritomycetes</taxon>
        <taxon>Dimargaritales</taxon>
        <taxon>Dimargaritaceae</taxon>
        <taxon>Dimargaris</taxon>
    </lineage>
</organism>
<sequence>MAYLALKGYHVLFCEFVTELAKTQAEYGCNFGLLAVILGAMTGQVELVKTLPHDILGIHTDFRTPPTMLRDNGSIAKVMRQINLVKTAAFLETILECSDSGVDQLPEEDSQTKESEGSNSRYLRGEVPQMGVPVIISEFSVHYRTWLTDLGPWEHDYNWKVGELFLDQRPDRV</sequence>
<evidence type="ECO:0000313" key="2">
    <source>
        <dbReference type="EMBL" id="RKP34522.1"/>
    </source>
</evidence>
<dbReference type="AlphaFoldDB" id="A0A4P9ZPK7"/>
<evidence type="ECO:0000256" key="1">
    <source>
        <dbReference type="SAM" id="MobiDB-lite"/>
    </source>
</evidence>
<dbReference type="Proteomes" id="UP000268162">
    <property type="component" value="Unassembled WGS sequence"/>
</dbReference>
<evidence type="ECO:0000313" key="3">
    <source>
        <dbReference type="Proteomes" id="UP000268162"/>
    </source>
</evidence>
<gene>
    <name evidence="2" type="ORF">BJ085DRAFT_31108</name>
</gene>
<feature type="region of interest" description="Disordered" evidence="1">
    <location>
        <begin position="102"/>
        <end position="123"/>
    </location>
</feature>
<proteinExistence type="predicted"/>
<protein>
    <submittedName>
        <fullName evidence="2">Uncharacterized protein</fullName>
    </submittedName>
</protein>
<reference evidence="3" key="1">
    <citation type="journal article" date="2018" name="Nat. Microbiol.">
        <title>Leveraging single-cell genomics to expand the fungal tree of life.</title>
        <authorList>
            <person name="Ahrendt S.R."/>
            <person name="Quandt C.A."/>
            <person name="Ciobanu D."/>
            <person name="Clum A."/>
            <person name="Salamov A."/>
            <person name="Andreopoulos B."/>
            <person name="Cheng J.F."/>
            <person name="Woyke T."/>
            <person name="Pelin A."/>
            <person name="Henrissat B."/>
            <person name="Reynolds N.K."/>
            <person name="Benny G.L."/>
            <person name="Smith M.E."/>
            <person name="James T.Y."/>
            <person name="Grigoriev I.V."/>
        </authorList>
    </citation>
    <scope>NUCLEOTIDE SEQUENCE [LARGE SCALE GENOMIC DNA]</scope>
    <source>
        <strain evidence="3">RSA 468</strain>
    </source>
</reference>
<dbReference type="EMBL" id="ML003167">
    <property type="protein sequence ID" value="RKP34522.1"/>
    <property type="molecule type" value="Genomic_DNA"/>
</dbReference>
<name>A0A4P9ZPK7_9FUNG</name>
<accession>A0A4P9ZPK7</accession>
<keyword evidence="3" id="KW-1185">Reference proteome</keyword>